<dbReference type="EMBL" id="LAZR01005996">
    <property type="protein sequence ID" value="KKM95536.1"/>
    <property type="molecule type" value="Genomic_DNA"/>
</dbReference>
<dbReference type="InterPro" id="IPR041698">
    <property type="entry name" value="Methyltransf_25"/>
</dbReference>
<dbReference type="SUPFAM" id="SSF53335">
    <property type="entry name" value="S-adenosyl-L-methionine-dependent methyltransferases"/>
    <property type="match status" value="1"/>
</dbReference>
<organism evidence="2">
    <name type="scientific">marine sediment metagenome</name>
    <dbReference type="NCBI Taxonomy" id="412755"/>
    <lineage>
        <taxon>unclassified sequences</taxon>
        <taxon>metagenomes</taxon>
        <taxon>ecological metagenomes</taxon>
    </lineage>
</organism>
<protein>
    <recommendedName>
        <fullName evidence="1">Methyltransferase domain-containing protein</fullName>
    </recommendedName>
</protein>
<dbReference type="Pfam" id="PF13649">
    <property type="entry name" value="Methyltransf_25"/>
    <property type="match status" value="1"/>
</dbReference>
<comment type="caution">
    <text evidence="2">The sequence shown here is derived from an EMBL/GenBank/DDBJ whole genome shotgun (WGS) entry which is preliminary data.</text>
</comment>
<dbReference type="CDD" id="cd02440">
    <property type="entry name" value="AdoMet_MTases"/>
    <property type="match status" value="1"/>
</dbReference>
<dbReference type="AlphaFoldDB" id="A0A0F9M856"/>
<reference evidence="2" key="1">
    <citation type="journal article" date="2015" name="Nature">
        <title>Complex archaea that bridge the gap between prokaryotes and eukaryotes.</title>
        <authorList>
            <person name="Spang A."/>
            <person name="Saw J.H."/>
            <person name="Jorgensen S.L."/>
            <person name="Zaremba-Niedzwiedzka K."/>
            <person name="Martijn J."/>
            <person name="Lind A.E."/>
            <person name="van Eijk R."/>
            <person name="Schleper C."/>
            <person name="Guy L."/>
            <person name="Ettema T.J."/>
        </authorList>
    </citation>
    <scope>NUCLEOTIDE SEQUENCE</scope>
</reference>
<feature type="domain" description="Methyltransferase" evidence="1">
    <location>
        <begin position="43"/>
        <end position="89"/>
    </location>
</feature>
<dbReference type="Gene3D" id="3.40.50.150">
    <property type="entry name" value="Vaccinia Virus protein VP39"/>
    <property type="match status" value="1"/>
</dbReference>
<name>A0A0F9M856_9ZZZZ</name>
<gene>
    <name evidence="2" type="ORF">LCGC14_1187200</name>
</gene>
<dbReference type="InterPro" id="IPR029063">
    <property type="entry name" value="SAM-dependent_MTases_sf"/>
</dbReference>
<evidence type="ECO:0000259" key="1">
    <source>
        <dbReference type="Pfam" id="PF13649"/>
    </source>
</evidence>
<evidence type="ECO:0000313" key="2">
    <source>
        <dbReference type="EMBL" id="KKM95536.1"/>
    </source>
</evidence>
<proteinExistence type="predicted"/>
<accession>A0A0F9M856</accession>
<sequence>MSKAYNAMKIYDKRATLYDNQSSKRELLISNARKTFSLLRGNILELGVGTGINLPYYDSSAKVTAIDWSQKMVEQARAKVRKYNLSHVKKIMGRDIMKLSQ</sequence>